<proteinExistence type="predicted"/>
<keyword evidence="1" id="KW-1133">Transmembrane helix</keyword>
<name>A0AA88VV87_9ASTE</name>
<dbReference type="Gene3D" id="2.60.120.430">
    <property type="entry name" value="Galactose-binding lectin"/>
    <property type="match status" value="1"/>
</dbReference>
<sequence>RNCFMLEKQAMLKKWYDLESLKVILASSSPELYSFHINCGGKDVIGDRKTGYRYEDDTDLGGASNFFRSRSNWGFSSTGHFFDNRSTDSYLIENNASVLRGNITDLYKDARLSPLSLTYYGYCLRDGNYTVNLHFAEIMFTDDKTYRSLGRRVFDIYIQRKLVWKDFNIEDEAGGVGKGVVRTFKAVVTNSTLEIRLYWAGKGTLNIPDRGVYGPLISAISVVSDSKPPSEYGNSISAGTVVAIVAGIGFSIFLLLVVLRWKGCLRRKDTMGLGT</sequence>
<keyword evidence="1" id="KW-0472">Membrane</keyword>
<dbReference type="FunFam" id="2.60.120.430:FF:000004">
    <property type="entry name" value="Putative leucine-rich repeat receptor-like serine/threonine-protein kinase"/>
    <property type="match status" value="1"/>
</dbReference>
<evidence type="ECO:0000259" key="2">
    <source>
        <dbReference type="Pfam" id="PF11721"/>
    </source>
</evidence>
<dbReference type="AlphaFoldDB" id="A0AA88VV87"/>
<evidence type="ECO:0000313" key="4">
    <source>
        <dbReference type="Proteomes" id="UP001188597"/>
    </source>
</evidence>
<reference evidence="3" key="1">
    <citation type="submission" date="2022-12" db="EMBL/GenBank/DDBJ databases">
        <title>Draft genome assemblies for two species of Escallonia (Escalloniales).</title>
        <authorList>
            <person name="Chanderbali A."/>
            <person name="Dervinis C."/>
            <person name="Anghel I."/>
            <person name="Soltis D."/>
            <person name="Soltis P."/>
            <person name="Zapata F."/>
        </authorList>
    </citation>
    <scope>NUCLEOTIDE SEQUENCE</scope>
    <source>
        <strain evidence="3">UCBG64.0493</strain>
        <tissue evidence="3">Leaf</tissue>
    </source>
</reference>
<dbReference type="Pfam" id="PF11721">
    <property type="entry name" value="Malectin"/>
    <property type="match status" value="1"/>
</dbReference>
<dbReference type="PANTHER" id="PTHR34081">
    <property type="entry name" value="MALECTIN DOMAIN-CONTAINING PROTEIN"/>
    <property type="match status" value="1"/>
</dbReference>
<evidence type="ECO:0000313" key="3">
    <source>
        <dbReference type="EMBL" id="KAK3015702.1"/>
    </source>
</evidence>
<dbReference type="PANTHER" id="PTHR34081:SF1">
    <property type="entry name" value="MALECTIN, LEUCINE-RICH REPEAT DOMAIN, L DOMAIN-LIKE PROTEIN-RELATED"/>
    <property type="match status" value="1"/>
</dbReference>
<gene>
    <name evidence="3" type="ORF">RJ639_006198</name>
</gene>
<dbReference type="InterPro" id="IPR021720">
    <property type="entry name" value="Malectin_dom"/>
</dbReference>
<keyword evidence="1" id="KW-0812">Transmembrane</keyword>
<keyword evidence="4" id="KW-1185">Reference proteome</keyword>
<accession>A0AA88VV87</accession>
<organism evidence="3 4">
    <name type="scientific">Escallonia herrerae</name>
    <dbReference type="NCBI Taxonomy" id="1293975"/>
    <lineage>
        <taxon>Eukaryota</taxon>
        <taxon>Viridiplantae</taxon>
        <taxon>Streptophyta</taxon>
        <taxon>Embryophyta</taxon>
        <taxon>Tracheophyta</taxon>
        <taxon>Spermatophyta</taxon>
        <taxon>Magnoliopsida</taxon>
        <taxon>eudicotyledons</taxon>
        <taxon>Gunneridae</taxon>
        <taxon>Pentapetalae</taxon>
        <taxon>asterids</taxon>
        <taxon>campanulids</taxon>
        <taxon>Escalloniales</taxon>
        <taxon>Escalloniaceae</taxon>
        <taxon>Escallonia</taxon>
    </lineage>
</organism>
<feature type="domain" description="Malectin" evidence="2">
    <location>
        <begin position="34"/>
        <end position="220"/>
    </location>
</feature>
<feature type="transmembrane region" description="Helical" evidence="1">
    <location>
        <begin position="236"/>
        <end position="259"/>
    </location>
</feature>
<protein>
    <recommendedName>
        <fullName evidence="2">Malectin domain-containing protein</fullName>
    </recommendedName>
</protein>
<evidence type="ECO:0000256" key="1">
    <source>
        <dbReference type="SAM" id="Phobius"/>
    </source>
</evidence>
<dbReference type="Proteomes" id="UP001188597">
    <property type="component" value="Unassembled WGS sequence"/>
</dbReference>
<comment type="caution">
    <text evidence="3">The sequence shown here is derived from an EMBL/GenBank/DDBJ whole genome shotgun (WGS) entry which is preliminary data.</text>
</comment>
<feature type="non-terminal residue" evidence="3">
    <location>
        <position position="275"/>
    </location>
</feature>
<dbReference type="EMBL" id="JAVXUP010001125">
    <property type="protein sequence ID" value="KAK3015702.1"/>
    <property type="molecule type" value="Genomic_DNA"/>
</dbReference>